<keyword evidence="2" id="KW-1185">Reference proteome</keyword>
<comment type="caution">
    <text evidence="1">The sequence shown here is derived from an EMBL/GenBank/DDBJ whole genome shotgun (WGS) entry which is preliminary data.</text>
</comment>
<sequence>MEPRKTVSKKIFPSWFLFPPFLYTYRFVGLRTVESSSPLLLKKKHYFSQQAINIVPLDFYLCKCKVQNLNLLPIPISPNVQPSSLLVALKTINWLKFCDLPLGFVG</sequence>
<dbReference type="AlphaFoldDB" id="V8NEK4"/>
<proteinExistence type="predicted"/>
<dbReference type="EMBL" id="AZIM01005007">
    <property type="protein sequence ID" value="ETE60053.1"/>
    <property type="molecule type" value="Genomic_DNA"/>
</dbReference>
<evidence type="ECO:0000313" key="1">
    <source>
        <dbReference type="EMBL" id="ETE60053.1"/>
    </source>
</evidence>
<protein>
    <submittedName>
        <fullName evidence="1">Uncharacterized protein</fullName>
    </submittedName>
</protein>
<gene>
    <name evidence="1" type="ORF">L345_14210</name>
</gene>
<organism evidence="1 2">
    <name type="scientific">Ophiophagus hannah</name>
    <name type="common">King cobra</name>
    <name type="synonym">Naja hannah</name>
    <dbReference type="NCBI Taxonomy" id="8665"/>
    <lineage>
        <taxon>Eukaryota</taxon>
        <taxon>Metazoa</taxon>
        <taxon>Chordata</taxon>
        <taxon>Craniata</taxon>
        <taxon>Vertebrata</taxon>
        <taxon>Euteleostomi</taxon>
        <taxon>Lepidosauria</taxon>
        <taxon>Squamata</taxon>
        <taxon>Bifurcata</taxon>
        <taxon>Unidentata</taxon>
        <taxon>Episquamata</taxon>
        <taxon>Toxicofera</taxon>
        <taxon>Serpentes</taxon>
        <taxon>Colubroidea</taxon>
        <taxon>Elapidae</taxon>
        <taxon>Elapinae</taxon>
        <taxon>Ophiophagus</taxon>
    </lineage>
</organism>
<reference evidence="1 2" key="1">
    <citation type="journal article" date="2013" name="Proc. Natl. Acad. Sci. U.S.A.">
        <title>The king cobra genome reveals dynamic gene evolution and adaptation in the snake venom system.</title>
        <authorList>
            <person name="Vonk F.J."/>
            <person name="Casewell N.R."/>
            <person name="Henkel C.V."/>
            <person name="Heimberg A.M."/>
            <person name="Jansen H.J."/>
            <person name="McCleary R.J."/>
            <person name="Kerkkamp H.M."/>
            <person name="Vos R.A."/>
            <person name="Guerreiro I."/>
            <person name="Calvete J.J."/>
            <person name="Wuster W."/>
            <person name="Woods A.E."/>
            <person name="Logan J.M."/>
            <person name="Harrison R.A."/>
            <person name="Castoe T.A."/>
            <person name="de Koning A.P."/>
            <person name="Pollock D.D."/>
            <person name="Yandell M."/>
            <person name="Calderon D."/>
            <person name="Renjifo C."/>
            <person name="Currier R.B."/>
            <person name="Salgado D."/>
            <person name="Pla D."/>
            <person name="Sanz L."/>
            <person name="Hyder A.S."/>
            <person name="Ribeiro J.M."/>
            <person name="Arntzen J.W."/>
            <person name="van den Thillart G.E."/>
            <person name="Boetzer M."/>
            <person name="Pirovano W."/>
            <person name="Dirks R.P."/>
            <person name="Spaink H.P."/>
            <person name="Duboule D."/>
            <person name="McGlinn E."/>
            <person name="Kini R.M."/>
            <person name="Richardson M.K."/>
        </authorList>
    </citation>
    <scope>NUCLEOTIDE SEQUENCE</scope>
    <source>
        <tissue evidence="1">Blood</tissue>
    </source>
</reference>
<evidence type="ECO:0000313" key="2">
    <source>
        <dbReference type="Proteomes" id="UP000018936"/>
    </source>
</evidence>
<dbReference type="Proteomes" id="UP000018936">
    <property type="component" value="Unassembled WGS sequence"/>
</dbReference>
<accession>V8NEK4</accession>
<name>V8NEK4_OPHHA</name>